<keyword evidence="10 12" id="KW-0675">Receptor</keyword>
<evidence type="ECO:0000256" key="11">
    <source>
        <dbReference type="ARBA" id="ARBA00023224"/>
    </source>
</evidence>
<feature type="transmembrane region" description="Helical" evidence="14">
    <location>
        <begin position="207"/>
        <end position="234"/>
    </location>
</feature>
<dbReference type="GO" id="GO:0016020">
    <property type="term" value="C:membrane"/>
    <property type="evidence" value="ECO:0007669"/>
    <property type="project" value="UniProtKB-SubCell"/>
</dbReference>
<evidence type="ECO:0000256" key="12">
    <source>
        <dbReference type="RuleBase" id="RU000688"/>
    </source>
</evidence>
<dbReference type="InterPro" id="IPR000276">
    <property type="entry name" value="GPCR_Rhodpsn"/>
</dbReference>
<evidence type="ECO:0000256" key="9">
    <source>
        <dbReference type="ARBA" id="ARBA00023136"/>
    </source>
</evidence>
<evidence type="ECO:0000256" key="4">
    <source>
        <dbReference type="ARBA" id="ARBA00022692"/>
    </source>
</evidence>
<dbReference type="GO" id="GO:0009881">
    <property type="term" value="F:photoreceptor activity"/>
    <property type="evidence" value="ECO:0007669"/>
    <property type="project" value="UniProtKB-KW"/>
</dbReference>
<keyword evidence="6 14" id="KW-1133">Transmembrane helix</keyword>
<organism evidence="15 16">
    <name type="scientific">Geospiza parvula</name>
    <name type="common">Small tree-finch</name>
    <name type="synonym">Camarhynchus parvulus</name>
    <dbReference type="NCBI Taxonomy" id="87175"/>
    <lineage>
        <taxon>Eukaryota</taxon>
        <taxon>Metazoa</taxon>
        <taxon>Chordata</taxon>
        <taxon>Craniata</taxon>
        <taxon>Vertebrata</taxon>
        <taxon>Euteleostomi</taxon>
        <taxon>Archelosauria</taxon>
        <taxon>Archosauria</taxon>
        <taxon>Dinosauria</taxon>
        <taxon>Saurischia</taxon>
        <taxon>Theropoda</taxon>
        <taxon>Coelurosauria</taxon>
        <taxon>Aves</taxon>
        <taxon>Neognathae</taxon>
        <taxon>Neoaves</taxon>
        <taxon>Telluraves</taxon>
        <taxon>Australaves</taxon>
        <taxon>Passeriformes</taxon>
        <taxon>Thraupidae</taxon>
        <taxon>Camarhynchus</taxon>
    </lineage>
</organism>
<feature type="transmembrane region" description="Helical" evidence="14">
    <location>
        <begin position="246"/>
        <end position="266"/>
    </location>
</feature>
<keyword evidence="8 12" id="KW-0297">G-protein coupled receptor</keyword>
<dbReference type="Ensembl" id="ENSCPVT00000011909.2">
    <property type="protein sequence ID" value="ENSCPVP00000011420.2"/>
    <property type="gene ID" value="ENSCPVG00000008309.2"/>
</dbReference>
<dbReference type="Proteomes" id="UP000694382">
    <property type="component" value="Chromosome 9"/>
</dbReference>
<feature type="transmembrane region" description="Helical" evidence="14">
    <location>
        <begin position="123"/>
        <end position="143"/>
    </location>
</feature>
<dbReference type="GO" id="GO:0007602">
    <property type="term" value="P:phototransduction"/>
    <property type="evidence" value="ECO:0007669"/>
    <property type="project" value="UniProtKB-KW"/>
</dbReference>
<comment type="subcellular location">
    <subcellularLocation>
        <location evidence="1">Membrane</location>
        <topology evidence="1">Multi-pass membrane protein</topology>
    </subcellularLocation>
</comment>
<feature type="compositionally biased region" description="Basic and acidic residues" evidence="13">
    <location>
        <begin position="346"/>
        <end position="355"/>
    </location>
</feature>
<evidence type="ECO:0000313" key="15">
    <source>
        <dbReference type="Ensembl" id="ENSCPVP00000011420.2"/>
    </source>
</evidence>
<evidence type="ECO:0000256" key="7">
    <source>
        <dbReference type="ARBA" id="ARBA00022991"/>
    </source>
</evidence>
<evidence type="ECO:0000256" key="6">
    <source>
        <dbReference type="ARBA" id="ARBA00022989"/>
    </source>
</evidence>
<dbReference type="AlphaFoldDB" id="A0A8C3MYZ0"/>
<evidence type="ECO:0000313" key="16">
    <source>
        <dbReference type="Proteomes" id="UP000694382"/>
    </source>
</evidence>
<dbReference type="GO" id="GO:0004930">
    <property type="term" value="F:G protein-coupled receptor activity"/>
    <property type="evidence" value="ECO:0007669"/>
    <property type="project" value="UniProtKB-KW"/>
</dbReference>
<proteinExistence type="inferred from homology"/>
<evidence type="ECO:0000256" key="3">
    <source>
        <dbReference type="ARBA" id="ARBA00022606"/>
    </source>
</evidence>
<protein>
    <submittedName>
        <fullName evidence="15">Uncharacterized protein</fullName>
    </submittedName>
</protein>
<dbReference type="InterPro" id="IPR017452">
    <property type="entry name" value="GPCR_Rhodpsn_7TM"/>
</dbReference>
<dbReference type="PROSITE" id="PS50262">
    <property type="entry name" value="G_PROTEIN_RECEP_F1_2"/>
    <property type="match status" value="1"/>
</dbReference>
<dbReference type="PROSITE" id="PS00237">
    <property type="entry name" value="G_PROTEIN_RECEP_F1_1"/>
    <property type="match status" value="1"/>
</dbReference>
<accession>A0A8U8B2W2</accession>
<evidence type="ECO:0000256" key="10">
    <source>
        <dbReference type="ARBA" id="ARBA00023170"/>
    </source>
</evidence>
<keyword evidence="3" id="KW-0716">Sensory transduction</keyword>
<feature type="compositionally biased region" description="Pro residues" evidence="13">
    <location>
        <begin position="359"/>
        <end position="369"/>
    </location>
</feature>
<keyword evidence="16" id="KW-1185">Reference proteome</keyword>
<dbReference type="InterPro" id="IPR027430">
    <property type="entry name" value="Retinal_BS"/>
</dbReference>
<evidence type="ECO:0000256" key="14">
    <source>
        <dbReference type="SAM" id="Phobius"/>
    </source>
</evidence>
<keyword evidence="7" id="KW-0157">Chromophore</keyword>
<reference evidence="15" key="1">
    <citation type="submission" date="2020-02" db="EMBL/GenBank/DDBJ databases">
        <authorList>
            <person name="Enbody D E."/>
            <person name="Pettersson E M."/>
        </authorList>
    </citation>
    <scope>NUCLEOTIDE SEQUENCE [LARGE SCALE GENOMIC DNA]</scope>
</reference>
<evidence type="ECO:0000256" key="8">
    <source>
        <dbReference type="ARBA" id="ARBA00023040"/>
    </source>
</evidence>
<reference evidence="15" key="3">
    <citation type="submission" date="2025-09" db="UniProtKB">
        <authorList>
            <consortium name="Ensembl"/>
        </authorList>
    </citation>
    <scope>IDENTIFICATION</scope>
</reference>
<evidence type="ECO:0000256" key="1">
    <source>
        <dbReference type="ARBA" id="ARBA00004141"/>
    </source>
</evidence>
<evidence type="ECO:0000256" key="5">
    <source>
        <dbReference type="ARBA" id="ARBA00022925"/>
    </source>
</evidence>
<evidence type="ECO:0000256" key="2">
    <source>
        <dbReference type="ARBA" id="ARBA00022543"/>
    </source>
</evidence>
<keyword evidence="11 12" id="KW-0807">Transducer</keyword>
<dbReference type="InterPro" id="IPR050125">
    <property type="entry name" value="GPCR_opsins"/>
</dbReference>
<keyword evidence="5" id="KW-0681">Retinal protein</keyword>
<name>A0A8C3MYZ0_GEOPR</name>
<dbReference type="PROSITE" id="PS00238">
    <property type="entry name" value="OPSIN"/>
    <property type="match status" value="1"/>
</dbReference>
<reference evidence="15" key="2">
    <citation type="submission" date="2025-08" db="UniProtKB">
        <authorList>
            <consortium name="Ensembl"/>
        </authorList>
    </citation>
    <scope>IDENTIFICATION</scope>
</reference>
<feature type="transmembrane region" description="Helical" evidence="14">
    <location>
        <begin position="15"/>
        <end position="40"/>
    </location>
</feature>
<feature type="region of interest" description="Disordered" evidence="13">
    <location>
        <begin position="346"/>
        <end position="375"/>
    </location>
</feature>
<sequence>MLDPAERCLGPGGRLAAAVCLGAVGSLGFCSNLLVLLLFWRFPALRSPINLLLLNMALSDLLGCALGTPLGLAQSLHSLIFADARLWFGTGIISLISLAVLSYERCCTMTRTAEPDTTNYRKAWAAIILSWTYSLLWTVPPLLGWSSYGPEGAGITCSVNWHSRDANNASYIICLFIFCLVIPFAIIVYSYGKLLCAVRQVKAHDRVLLMVMVMVLCFLLCWLPYAAVALLATFGQPGLISPAASIVPAILAKSSTVYNPIIYVFLNKQVRCEPLLPHTQPSTLPTATPPPHHTSPLISSLTPLKSFRHSLSCSPLLGLVRICQKAVPEELGWPLAQGLTMKVKMSRDLQRKPESIRAPPIPQAAPAPPAHVLRH</sequence>
<feature type="transmembrane region" description="Helical" evidence="14">
    <location>
        <begin position="84"/>
        <end position="103"/>
    </location>
</feature>
<dbReference type="PRINTS" id="PR00237">
    <property type="entry name" value="GPCRRHODOPSN"/>
</dbReference>
<comment type="similarity">
    <text evidence="12">Belongs to the G-protein coupled receptor 1 family.</text>
</comment>
<dbReference type="Pfam" id="PF00001">
    <property type="entry name" value="7tm_1"/>
    <property type="match status" value="1"/>
</dbReference>
<dbReference type="PANTHER" id="PTHR24240">
    <property type="entry name" value="OPSIN"/>
    <property type="match status" value="1"/>
</dbReference>
<dbReference type="SUPFAM" id="SSF81321">
    <property type="entry name" value="Family A G protein-coupled receptor-like"/>
    <property type="match status" value="1"/>
</dbReference>
<evidence type="ECO:0000256" key="13">
    <source>
        <dbReference type="SAM" id="MobiDB-lite"/>
    </source>
</evidence>
<feature type="transmembrane region" description="Helical" evidence="14">
    <location>
        <begin position="52"/>
        <end position="72"/>
    </location>
</feature>
<keyword evidence="2" id="KW-0600">Photoreceptor protein</keyword>
<keyword evidence="9 14" id="KW-0472">Membrane</keyword>
<feature type="transmembrane region" description="Helical" evidence="14">
    <location>
        <begin position="169"/>
        <end position="195"/>
    </location>
</feature>
<dbReference type="Gene3D" id="1.20.1070.10">
    <property type="entry name" value="Rhodopsin 7-helix transmembrane proteins"/>
    <property type="match status" value="1"/>
</dbReference>
<keyword evidence="4 12" id="KW-0812">Transmembrane</keyword>
<accession>A0A8C3MYZ0</accession>